<dbReference type="Proteomes" id="UP000436088">
    <property type="component" value="Unassembled WGS sequence"/>
</dbReference>
<dbReference type="SUPFAM" id="SSF50386">
    <property type="entry name" value="STI-like"/>
    <property type="match status" value="1"/>
</dbReference>
<dbReference type="PANTHER" id="PTHR33107">
    <property type="entry name" value="KUNITZ TRYPSIN INHIBITOR 2"/>
    <property type="match status" value="1"/>
</dbReference>
<gene>
    <name evidence="2" type="ORF">F3Y22_tig00110198pilonHSYRG00039</name>
</gene>
<comment type="similarity">
    <text evidence="1">Belongs to the protease inhibitor I3 (leguminous Kunitz-type inhibitor) family.</text>
</comment>
<name>A0A6A3BFP9_HIBSY</name>
<protein>
    <submittedName>
        <fullName evidence="2">21 kDa seed protein</fullName>
    </submittedName>
</protein>
<reference evidence="2" key="1">
    <citation type="submission" date="2019-09" db="EMBL/GenBank/DDBJ databases">
        <title>Draft genome information of white flower Hibiscus syriacus.</title>
        <authorList>
            <person name="Kim Y.-M."/>
        </authorList>
    </citation>
    <scope>NUCLEOTIDE SEQUENCE [LARGE SCALE GENOMIC DNA]</scope>
    <source>
        <strain evidence="2">YM2019G1</strain>
    </source>
</reference>
<dbReference type="SMART" id="SM00452">
    <property type="entry name" value="STI"/>
    <property type="match status" value="1"/>
</dbReference>
<dbReference type="Gene3D" id="2.80.10.50">
    <property type="match status" value="1"/>
</dbReference>
<dbReference type="Pfam" id="PF00197">
    <property type="entry name" value="Kunitz_legume"/>
    <property type="match status" value="1"/>
</dbReference>
<dbReference type="PRINTS" id="PR00291">
    <property type="entry name" value="KUNITZINHBTR"/>
</dbReference>
<dbReference type="PANTHER" id="PTHR33107:SF28">
    <property type="entry name" value="CYSTEINE PROTEASE INHIBITOR 8-LIKE"/>
    <property type="match status" value="1"/>
</dbReference>
<dbReference type="InterPro" id="IPR011065">
    <property type="entry name" value="Kunitz_inhibitor_STI-like_sf"/>
</dbReference>
<dbReference type="AlphaFoldDB" id="A0A6A3BFP9"/>
<evidence type="ECO:0000313" key="2">
    <source>
        <dbReference type="EMBL" id="KAE8714228.1"/>
    </source>
</evidence>
<sequence>MEGELRTGVEYYVKSAIWGAGGGGLAIGRSSKRPCPEIVVQRLSDMDNGIPVIFSNANTSDRVVRLSSDVNIEFFPLRDRLCMKSTVWKLDNYDGSAGKWWVSLGGTKGNPGPKTLMNWFKIEKSSLFGYTFKHCPSVCESCTSLCNEIERDLDSDGKMRLALSREQGGMPFIFKKVEKAREEIQQVVRA</sequence>
<comment type="caution">
    <text evidence="2">The sequence shown here is derived from an EMBL/GenBank/DDBJ whole genome shotgun (WGS) entry which is preliminary data.</text>
</comment>
<accession>A0A6A3BFP9</accession>
<dbReference type="InterPro" id="IPR002160">
    <property type="entry name" value="Prot_inh_Kunz-lg"/>
</dbReference>
<keyword evidence="3" id="KW-1185">Reference proteome</keyword>
<dbReference type="EMBL" id="VEPZ02000872">
    <property type="protein sequence ID" value="KAE8714228.1"/>
    <property type="molecule type" value="Genomic_DNA"/>
</dbReference>
<evidence type="ECO:0000313" key="3">
    <source>
        <dbReference type="Proteomes" id="UP000436088"/>
    </source>
</evidence>
<organism evidence="2 3">
    <name type="scientific">Hibiscus syriacus</name>
    <name type="common">Rose of Sharon</name>
    <dbReference type="NCBI Taxonomy" id="106335"/>
    <lineage>
        <taxon>Eukaryota</taxon>
        <taxon>Viridiplantae</taxon>
        <taxon>Streptophyta</taxon>
        <taxon>Embryophyta</taxon>
        <taxon>Tracheophyta</taxon>
        <taxon>Spermatophyta</taxon>
        <taxon>Magnoliopsida</taxon>
        <taxon>eudicotyledons</taxon>
        <taxon>Gunneridae</taxon>
        <taxon>Pentapetalae</taxon>
        <taxon>rosids</taxon>
        <taxon>malvids</taxon>
        <taxon>Malvales</taxon>
        <taxon>Malvaceae</taxon>
        <taxon>Malvoideae</taxon>
        <taxon>Hibiscus</taxon>
    </lineage>
</organism>
<proteinExistence type="inferred from homology"/>
<dbReference type="GO" id="GO:0004866">
    <property type="term" value="F:endopeptidase inhibitor activity"/>
    <property type="evidence" value="ECO:0007669"/>
    <property type="project" value="InterPro"/>
</dbReference>
<evidence type="ECO:0000256" key="1">
    <source>
        <dbReference type="ARBA" id="ARBA00005440"/>
    </source>
</evidence>